<dbReference type="InterPro" id="IPR017927">
    <property type="entry name" value="FAD-bd_FR_type"/>
</dbReference>
<dbReference type="Gene3D" id="2.40.30.10">
    <property type="entry name" value="Translation factors"/>
    <property type="match status" value="1"/>
</dbReference>
<evidence type="ECO:0000259" key="6">
    <source>
        <dbReference type="PROSITE" id="PS50902"/>
    </source>
</evidence>
<keyword evidence="3" id="KW-0813">Transport</keyword>
<dbReference type="GO" id="GO:0003958">
    <property type="term" value="F:NADPH-hemoprotein reductase activity"/>
    <property type="evidence" value="ECO:0007669"/>
    <property type="project" value="UniProtKB-EC"/>
</dbReference>
<dbReference type="Pfam" id="PF00175">
    <property type="entry name" value="NAD_binding_1"/>
    <property type="match status" value="1"/>
</dbReference>
<keyword evidence="3" id="KW-0249">Electron transport</keyword>
<dbReference type="SUPFAM" id="SSF63380">
    <property type="entry name" value="Riboflavin synthase domain-like"/>
    <property type="match status" value="1"/>
</dbReference>
<keyword evidence="2" id="KW-0288">FMN</keyword>
<evidence type="ECO:0000256" key="4">
    <source>
        <dbReference type="ARBA" id="ARBA00023797"/>
    </source>
</evidence>
<dbReference type="PROSITE" id="PS50902">
    <property type="entry name" value="FLAVODOXIN_LIKE"/>
    <property type="match status" value="1"/>
</dbReference>
<evidence type="ECO:0000256" key="1">
    <source>
        <dbReference type="ARBA" id="ARBA00022630"/>
    </source>
</evidence>
<dbReference type="AlphaFoldDB" id="A0A9X0QZE7"/>
<organism evidence="8 9">
    <name type="scientific">Siccirubricoccus deserti</name>
    <dbReference type="NCBI Taxonomy" id="2013562"/>
    <lineage>
        <taxon>Bacteria</taxon>
        <taxon>Pseudomonadati</taxon>
        <taxon>Pseudomonadota</taxon>
        <taxon>Alphaproteobacteria</taxon>
        <taxon>Acetobacterales</taxon>
        <taxon>Roseomonadaceae</taxon>
        <taxon>Siccirubricoccus</taxon>
    </lineage>
</organism>
<dbReference type="CDD" id="cd06200">
    <property type="entry name" value="SiR_like1"/>
    <property type="match status" value="1"/>
</dbReference>
<dbReference type="InterPro" id="IPR001433">
    <property type="entry name" value="OxRdtase_FAD/NAD-bd"/>
</dbReference>
<accession>A0A9X0QZE7</accession>
<dbReference type="InterPro" id="IPR001094">
    <property type="entry name" value="Flavdoxin-like"/>
</dbReference>
<evidence type="ECO:0000313" key="9">
    <source>
        <dbReference type="Proteomes" id="UP000600101"/>
    </source>
</evidence>
<feature type="domain" description="Flavodoxin-like" evidence="6">
    <location>
        <begin position="45"/>
        <end position="182"/>
    </location>
</feature>
<name>A0A9X0QZE7_9PROT</name>
<evidence type="ECO:0000259" key="7">
    <source>
        <dbReference type="PROSITE" id="PS51384"/>
    </source>
</evidence>
<keyword evidence="5" id="KW-1133">Transmembrane helix</keyword>
<evidence type="ECO:0000256" key="2">
    <source>
        <dbReference type="ARBA" id="ARBA00022643"/>
    </source>
</evidence>
<dbReference type="Gene3D" id="3.40.50.360">
    <property type="match status" value="1"/>
</dbReference>
<dbReference type="InterPro" id="IPR029039">
    <property type="entry name" value="Flavoprotein-like_sf"/>
</dbReference>
<protein>
    <recommendedName>
        <fullName evidence="4">NADPH--hemoprotein reductase</fullName>
        <ecNumber evidence="4">1.6.2.4</ecNumber>
    </recommendedName>
</protein>
<dbReference type="EMBL" id="JACOMF010000015">
    <property type="protein sequence ID" value="MBC4016485.1"/>
    <property type="molecule type" value="Genomic_DNA"/>
</dbReference>
<feature type="domain" description="FAD-binding FR-type" evidence="7">
    <location>
        <begin position="196"/>
        <end position="354"/>
    </location>
</feature>
<comment type="caution">
    <text evidence="8">The sequence shown here is derived from an EMBL/GenBank/DDBJ whole genome shotgun (WGS) entry which is preliminary data.</text>
</comment>
<sequence length="493" mass="53764">MSEPRRLLAALTVLLLYLGFCALVMLRARRRHRRSVAPEDAAPALLVAHASQTGFAEELAWRSAELLRTAALPVRVEALGALSSDSLAVAGRALFVVSTTGEGDAPDSAARFLRRVMAGTPDLSRLGFGILALGDRSYARYCAFGRSLDAWLRQCGATPLFDRVEVDDGEEGALRHWQHHLGRLAGTTELPDWEAPHFDAWRLVERRLLNPGSQGGPAFHLALEPIAGAPRWCAGDIAEIGPRNAAEAVAGFLHRLGLGSAEGFEDRLLPQEPEAIAALAGLPPAELRRRLPPLPHREYSIASLPEDGRLELLVRQVRRPDGRLGLGSGWLTAHAPLGGAIALRVRTNRSFHPPEPGRPLILIGNGTGLAGLRAHLRARRAAGQRRNWLLFGERSRGCDFFHRTEIEACCAEGSLQRLDLAFSRDQAERIHVQHRLREAAEELRRWVDEGAAIYVCGSLEGMAGDVQAALADILGTAALKALTDSGRYRRDVY</sequence>
<dbReference type="PANTHER" id="PTHR19384:SF17">
    <property type="entry name" value="NADPH--CYTOCHROME P450 REDUCTASE"/>
    <property type="match status" value="1"/>
</dbReference>
<gene>
    <name evidence="8" type="ORF">H7965_14255</name>
</gene>
<dbReference type="InterPro" id="IPR039261">
    <property type="entry name" value="FNR_nucleotide-bd"/>
</dbReference>
<dbReference type="Pfam" id="PF00258">
    <property type="entry name" value="Flavodoxin_1"/>
    <property type="match status" value="1"/>
</dbReference>
<proteinExistence type="predicted"/>
<dbReference type="InterPro" id="IPR008254">
    <property type="entry name" value="Flavodoxin/NO_synth"/>
</dbReference>
<dbReference type="InterPro" id="IPR017938">
    <property type="entry name" value="Riboflavin_synthase-like_b-brl"/>
</dbReference>
<dbReference type="RefSeq" id="WP_186771255.1">
    <property type="nucleotide sequence ID" value="NZ_JACOMF010000015.1"/>
</dbReference>
<dbReference type="SUPFAM" id="SSF52343">
    <property type="entry name" value="Ferredoxin reductase-like, C-terminal NADP-linked domain"/>
    <property type="match status" value="1"/>
</dbReference>
<dbReference type="PRINTS" id="PR00369">
    <property type="entry name" value="FLAVODOXIN"/>
</dbReference>
<dbReference type="PANTHER" id="PTHR19384">
    <property type="entry name" value="NITRIC OXIDE SYNTHASE-RELATED"/>
    <property type="match status" value="1"/>
</dbReference>
<keyword evidence="5" id="KW-0472">Membrane</keyword>
<evidence type="ECO:0000256" key="3">
    <source>
        <dbReference type="ARBA" id="ARBA00022982"/>
    </source>
</evidence>
<dbReference type="Gene3D" id="3.40.50.80">
    <property type="entry name" value="Nucleotide-binding domain of ferredoxin-NADP reductase (FNR) module"/>
    <property type="match status" value="1"/>
</dbReference>
<keyword evidence="9" id="KW-1185">Reference proteome</keyword>
<reference evidence="8" key="1">
    <citation type="submission" date="2020-08" db="EMBL/GenBank/DDBJ databases">
        <authorList>
            <person name="Hu Y."/>
            <person name="Nguyen S.V."/>
            <person name="Li F."/>
            <person name="Fanning S."/>
        </authorList>
    </citation>
    <scope>NUCLEOTIDE SEQUENCE</scope>
    <source>
        <strain evidence="8">SYSU D8009</strain>
    </source>
</reference>
<dbReference type="Proteomes" id="UP000600101">
    <property type="component" value="Unassembled WGS sequence"/>
</dbReference>
<keyword evidence="5" id="KW-0812">Transmembrane</keyword>
<dbReference type="PROSITE" id="PS51384">
    <property type="entry name" value="FAD_FR"/>
    <property type="match status" value="1"/>
</dbReference>
<dbReference type="SUPFAM" id="SSF52218">
    <property type="entry name" value="Flavoproteins"/>
    <property type="match status" value="1"/>
</dbReference>
<dbReference type="PRINTS" id="PR00371">
    <property type="entry name" value="FPNCR"/>
</dbReference>
<evidence type="ECO:0000313" key="8">
    <source>
        <dbReference type="EMBL" id="MBC4016485.1"/>
    </source>
</evidence>
<evidence type="ECO:0000256" key="5">
    <source>
        <dbReference type="SAM" id="Phobius"/>
    </source>
</evidence>
<dbReference type="GO" id="GO:0010181">
    <property type="term" value="F:FMN binding"/>
    <property type="evidence" value="ECO:0007669"/>
    <property type="project" value="InterPro"/>
</dbReference>
<dbReference type="InterPro" id="IPR001709">
    <property type="entry name" value="Flavoprot_Pyr_Nucl_cyt_Rdtase"/>
</dbReference>
<dbReference type="GO" id="GO:0005829">
    <property type="term" value="C:cytosol"/>
    <property type="evidence" value="ECO:0007669"/>
    <property type="project" value="TreeGrafter"/>
</dbReference>
<dbReference type="EC" id="1.6.2.4" evidence="4"/>
<keyword evidence="1" id="KW-0285">Flavoprotein</keyword>
<dbReference type="GO" id="GO:0050660">
    <property type="term" value="F:flavin adenine dinucleotide binding"/>
    <property type="evidence" value="ECO:0007669"/>
    <property type="project" value="TreeGrafter"/>
</dbReference>
<feature type="transmembrane region" description="Helical" evidence="5">
    <location>
        <begin position="6"/>
        <end position="26"/>
    </location>
</feature>